<dbReference type="Gene3D" id="3.30.565.10">
    <property type="entry name" value="Histidine kinase-like ATPase, C-terminal domain"/>
    <property type="match status" value="1"/>
</dbReference>
<evidence type="ECO:0000256" key="9">
    <source>
        <dbReference type="ARBA" id="ARBA00022692"/>
    </source>
</evidence>
<evidence type="ECO:0000313" key="22">
    <source>
        <dbReference type="Proteomes" id="UP000184693"/>
    </source>
</evidence>
<keyword evidence="8" id="KW-0808">Transferase</keyword>
<dbReference type="SUPFAM" id="SSF55874">
    <property type="entry name" value="ATPase domain of HSP90 chaperone/DNA topoisomerase II/histidine kinase"/>
    <property type="match status" value="1"/>
</dbReference>
<evidence type="ECO:0000259" key="19">
    <source>
        <dbReference type="PROSITE" id="PS50885"/>
    </source>
</evidence>
<dbReference type="Proteomes" id="UP000184693">
    <property type="component" value="Unassembled WGS sequence"/>
</dbReference>
<evidence type="ECO:0000256" key="12">
    <source>
        <dbReference type="ARBA" id="ARBA00023012"/>
    </source>
</evidence>
<feature type="domain" description="HAMP" evidence="19">
    <location>
        <begin position="225"/>
        <end position="278"/>
    </location>
</feature>
<dbReference type="GO" id="GO:0005886">
    <property type="term" value="C:plasma membrane"/>
    <property type="evidence" value="ECO:0007669"/>
    <property type="project" value="UniProtKB-SubCell"/>
</dbReference>
<evidence type="ECO:0000256" key="17">
    <source>
        <dbReference type="SAM" id="Phobius"/>
    </source>
</evidence>
<dbReference type="GO" id="GO:0000155">
    <property type="term" value="F:phosphorelay sensor kinase activity"/>
    <property type="evidence" value="ECO:0007669"/>
    <property type="project" value="UniProtKB-ARBA"/>
</dbReference>
<sequence length="811" mass="89995">MLFRMMRGCARNAMFKRLTIQNGLTLTIAGYTLALIATMLVAVLGLKQSNDALKQTYATDTVAITHLKTSSELMLQVQLALGNYETLFSMGRASDDLLVKARAVLKASDDNWAAYLAKPRNAEESRAADAVQAARAALIKQALEPEFQQLSQNDYYKFHTTRGEADPLNARYAQAMNALEALQVDHQQARFEQAQAQFHRLMVGAALIALAALGIGLLARAVLASVIGRPLTRMQSMMSEIASNQDFTRRVPVGRMDEIGRSIVAFNEMIEKIQQSSALLKQKTADIQAMLQNIQQGMLTVVGGALVHAEYSAYLEAIFETKDIAGRPVMDLVFDNTDLNSDVRSQVDATIQACIGEDAINFTFNQHLLVNEVAKTMADGRVKTLDLSWSAITDENDTVMRLMLCVRDVTELRQLAAETGEQKRRLEMIGEILAVNEEKFHNFVDSATGFVNENERIIRQHTQADSEALAELFRNVHTIKGNARTYSLQHLTSIVHETERRYDALRRNDVSEEWNQEVLIADLERVKEAIERYRTINDVSLGRKDGGRRGSAEHYLMVDQGHIQESLRILEAADPVDVRSLQTMRDSVHRSLRILGTETIEDTLSGVLESLPSLARELGKEPPIVRIDDDGYRVNRQVSSTLKNVFMHLMRNSVDHGIETAAARAEQGKPAAGTIVIEAGVARGALQITMSDDGRGLALGRIRGIASARGWLDDDAQLSDELVADFIFHPGFSTAERITEVSGRGVGMDAVRDFLKRENGSIELRFTDDRRGADYRLFEIVVCLPERCAVHGAGATDRKEEKPLQIDALSA</sequence>
<dbReference type="EMBL" id="FSRM01000002">
    <property type="protein sequence ID" value="SIO53220.1"/>
    <property type="molecule type" value="Genomic_DNA"/>
</dbReference>
<evidence type="ECO:0000256" key="5">
    <source>
        <dbReference type="ARBA" id="ARBA00022475"/>
    </source>
</evidence>
<evidence type="ECO:0000259" key="20">
    <source>
        <dbReference type="PROSITE" id="PS50894"/>
    </source>
</evidence>
<dbReference type="Gene3D" id="3.30.450.20">
    <property type="entry name" value="PAS domain"/>
    <property type="match status" value="1"/>
</dbReference>
<keyword evidence="5" id="KW-1003">Cell membrane</keyword>
<evidence type="ECO:0000256" key="15">
    <source>
        <dbReference type="ARBA" id="ARBA00035100"/>
    </source>
</evidence>
<evidence type="ECO:0000256" key="3">
    <source>
        <dbReference type="ARBA" id="ARBA00012438"/>
    </source>
</evidence>
<reference evidence="21 22" key="1">
    <citation type="submission" date="2016-11" db="EMBL/GenBank/DDBJ databases">
        <authorList>
            <person name="Jaros S."/>
            <person name="Januszkiewicz K."/>
            <person name="Wedrychowicz H."/>
        </authorList>
    </citation>
    <scope>NUCLEOTIDE SEQUENCE [LARGE SCALE GENOMIC DNA]</scope>
    <source>
        <strain evidence="21 22">GAS86</strain>
    </source>
</reference>
<dbReference type="CDD" id="cd06225">
    <property type="entry name" value="HAMP"/>
    <property type="match status" value="1"/>
</dbReference>
<dbReference type="Pfam" id="PF00672">
    <property type="entry name" value="HAMP"/>
    <property type="match status" value="1"/>
</dbReference>
<organism evidence="21 22">
    <name type="scientific">Paraburkholderia phenazinium</name>
    <dbReference type="NCBI Taxonomy" id="60549"/>
    <lineage>
        <taxon>Bacteria</taxon>
        <taxon>Pseudomonadati</taxon>
        <taxon>Pseudomonadota</taxon>
        <taxon>Betaproteobacteria</taxon>
        <taxon>Burkholderiales</taxon>
        <taxon>Burkholderiaceae</taxon>
        <taxon>Paraburkholderia</taxon>
    </lineage>
</organism>
<keyword evidence="13 17" id="KW-0472">Membrane</keyword>
<evidence type="ECO:0000256" key="14">
    <source>
        <dbReference type="ARBA" id="ARBA00023224"/>
    </source>
</evidence>
<dbReference type="InterPro" id="IPR008207">
    <property type="entry name" value="Sig_transdc_His_kin_Hpt_dom"/>
</dbReference>
<dbReference type="SMART" id="SM00304">
    <property type="entry name" value="HAMP"/>
    <property type="match status" value="1"/>
</dbReference>
<dbReference type="InterPro" id="IPR036890">
    <property type="entry name" value="HATPase_C_sf"/>
</dbReference>
<dbReference type="Gene3D" id="6.10.340.10">
    <property type="match status" value="1"/>
</dbReference>
<feature type="domain" description="HPt" evidence="20">
    <location>
        <begin position="432"/>
        <end position="536"/>
    </location>
</feature>
<comment type="function">
    <text evidence="15">Involved in the transmission of sensory signals from the chemoreceptors to the flagellar motors. CheA is autophosphorylated; it can transfer its phosphate group to either CheB or CheY.</text>
</comment>
<evidence type="ECO:0000313" key="21">
    <source>
        <dbReference type="EMBL" id="SIO53220.1"/>
    </source>
</evidence>
<feature type="modified residue" description="Phosphohistidine" evidence="16">
    <location>
        <position position="477"/>
    </location>
</feature>
<dbReference type="SUPFAM" id="SSF47170">
    <property type="entry name" value="Aspartate receptor, ligand-binding domain"/>
    <property type="match status" value="1"/>
</dbReference>
<evidence type="ECO:0000256" key="2">
    <source>
        <dbReference type="ARBA" id="ARBA00004236"/>
    </source>
</evidence>
<dbReference type="SMART" id="SM00073">
    <property type="entry name" value="HPT"/>
    <property type="match status" value="1"/>
</dbReference>
<dbReference type="InterPro" id="IPR000700">
    <property type="entry name" value="PAS-assoc_C"/>
</dbReference>
<proteinExistence type="predicted"/>
<evidence type="ECO:0000256" key="8">
    <source>
        <dbReference type="ARBA" id="ARBA00022679"/>
    </source>
</evidence>
<dbReference type="InterPro" id="IPR003660">
    <property type="entry name" value="HAMP_dom"/>
</dbReference>
<dbReference type="AlphaFoldDB" id="A0A1N6K9H8"/>
<keyword evidence="9 17" id="KW-0812">Transmembrane</keyword>
<evidence type="ECO:0000256" key="1">
    <source>
        <dbReference type="ARBA" id="ARBA00000085"/>
    </source>
</evidence>
<dbReference type="SMART" id="SM00387">
    <property type="entry name" value="HATPase_c"/>
    <property type="match status" value="1"/>
</dbReference>
<dbReference type="PANTHER" id="PTHR43395">
    <property type="entry name" value="SENSOR HISTIDINE KINASE CHEA"/>
    <property type="match status" value="1"/>
</dbReference>
<dbReference type="Pfam" id="PF02518">
    <property type="entry name" value="HATPase_c"/>
    <property type="match status" value="1"/>
</dbReference>
<dbReference type="Pfam" id="PF01627">
    <property type="entry name" value="Hpt"/>
    <property type="match status" value="1"/>
</dbReference>
<dbReference type="Pfam" id="PF02203">
    <property type="entry name" value="TarH"/>
    <property type="match status" value="1"/>
</dbReference>
<keyword evidence="6" id="KW-0488">Methylation</keyword>
<evidence type="ECO:0000256" key="4">
    <source>
        <dbReference type="ARBA" id="ARBA00021495"/>
    </source>
</evidence>
<evidence type="ECO:0000256" key="11">
    <source>
        <dbReference type="ARBA" id="ARBA00022989"/>
    </source>
</evidence>
<dbReference type="Gene3D" id="1.20.120.160">
    <property type="entry name" value="HPT domain"/>
    <property type="match status" value="1"/>
</dbReference>
<keyword evidence="11 17" id="KW-1133">Transmembrane helix</keyword>
<feature type="transmembrane region" description="Helical" evidence="17">
    <location>
        <begin position="201"/>
        <end position="228"/>
    </location>
</feature>
<dbReference type="InterPro" id="IPR004358">
    <property type="entry name" value="Sig_transdc_His_kin-like_C"/>
</dbReference>
<evidence type="ECO:0000259" key="18">
    <source>
        <dbReference type="PROSITE" id="PS50113"/>
    </source>
</evidence>
<evidence type="ECO:0000256" key="7">
    <source>
        <dbReference type="ARBA" id="ARBA00022553"/>
    </source>
</evidence>
<keyword evidence="7 16" id="KW-0597">Phosphoprotein</keyword>
<name>A0A1N6K9H8_9BURK</name>
<protein>
    <recommendedName>
        <fullName evidence="4">Chemotaxis protein CheA</fullName>
        <ecNumber evidence="3">2.7.13.3</ecNumber>
    </recommendedName>
</protein>
<dbReference type="InterPro" id="IPR036641">
    <property type="entry name" value="HPT_dom_sf"/>
</dbReference>
<accession>A0A1N6K9H8</accession>
<dbReference type="PROSITE" id="PS50885">
    <property type="entry name" value="HAMP"/>
    <property type="match status" value="1"/>
</dbReference>
<keyword evidence="10" id="KW-0418">Kinase</keyword>
<dbReference type="InterPro" id="IPR003594">
    <property type="entry name" value="HATPase_dom"/>
</dbReference>
<evidence type="ECO:0000256" key="13">
    <source>
        <dbReference type="ARBA" id="ARBA00023136"/>
    </source>
</evidence>
<gene>
    <name evidence="21" type="ORF">SAMN05444168_6493</name>
</gene>
<dbReference type="CDD" id="cd00088">
    <property type="entry name" value="HPT"/>
    <property type="match status" value="1"/>
</dbReference>
<feature type="domain" description="PAC" evidence="18">
    <location>
        <begin position="369"/>
        <end position="421"/>
    </location>
</feature>
<dbReference type="GO" id="GO:0006935">
    <property type="term" value="P:chemotaxis"/>
    <property type="evidence" value="ECO:0007669"/>
    <property type="project" value="InterPro"/>
</dbReference>
<dbReference type="SUPFAM" id="SSF47226">
    <property type="entry name" value="Histidine-containing phosphotransfer domain, HPT domain"/>
    <property type="match status" value="1"/>
</dbReference>
<dbReference type="EC" id="2.7.13.3" evidence="3"/>
<dbReference type="InterPro" id="IPR035440">
    <property type="entry name" value="4HB_MCP_dom_sf"/>
</dbReference>
<keyword evidence="14" id="KW-0807">Transducer</keyword>
<dbReference type="PANTHER" id="PTHR43395:SF10">
    <property type="entry name" value="CHEMOTAXIS PROTEIN CHEA"/>
    <property type="match status" value="1"/>
</dbReference>
<evidence type="ECO:0000256" key="10">
    <source>
        <dbReference type="ARBA" id="ARBA00022777"/>
    </source>
</evidence>
<evidence type="ECO:0000256" key="16">
    <source>
        <dbReference type="PROSITE-ProRule" id="PRU00110"/>
    </source>
</evidence>
<comment type="subcellular location">
    <subcellularLocation>
        <location evidence="2">Cell membrane</location>
    </subcellularLocation>
</comment>
<dbReference type="FunFam" id="3.30.565.10:FF:000016">
    <property type="entry name" value="Chemotaxis protein CheA, putative"/>
    <property type="match status" value="1"/>
</dbReference>
<dbReference type="SUPFAM" id="SSF158472">
    <property type="entry name" value="HAMP domain-like"/>
    <property type="match status" value="1"/>
</dbReference>
<feature type="transmembrane region" description="Helical" evidence="17">
    <location>
        <begin position="21"/>
        <end position="46"/>
    </location>
</feature>
<comment type="catalytic activity">
    <reaction evidence="1">
        <text>ATP + protein L-histidine = ADP + protein N-phospho-L-histidine.</text>
        <dbReference type="EC" id="2.7.13.3"/>
    </reaction>
</comment>
<dbReference type="PRINTS" id="PR00344">
    <property type="entry name" value="BCTRLSENSOR"/>
</dbReference>
<dbReference type="PROSITE" id="PS50894">
    <property type="entry name" value="HPT"/>
    <property type="match status" value="1"/>
</dbReference>
<dbReference type="InterPro" id="IPR003122">
    <property type="entry name" value="Tar_rcpt_lig-bd"/>
</dbReference>
<keyword evidence="12" id="KW-0902">Two-component regulatory system</keyword>
<evidence type="ECO:0000256" key="6">
    <source>
        <dbReference type="ARBA" id="ARBA00022481"/>
    </source>
</evidence>
<dbReference type="PROSITE" id="PS50113">
    <property type="entry name" value="PAC"/>
    <property type="match status" value="1"/>
</dbReference>
<dbReference type="InterPro" id="IPR051315">
    <property type="entry name" value="Bact_Chemotaxis_CheA"/>
</dbReference>